<feature type="region of interest" description="Disordered" evidence="1">
    <location>
        <begin position="37"/>
        <end position="65"/>
    </location>
</feature>
<dbReference type="HOGENOM" id="CLU_009892_0_0_1"/>
<gene>
    <name evidence="2" type="ORF">M378DRAFT_16745</name>
</gene>
<sequence>MPSSPYMPIPQQPATAANYSFRSIPFNVAFTTPASVSNGTGSSTATAPQYKPPAHKHAHHLHSIPPREKSTRTLIIDHMLWAHGRTRFAQARAELGMTDRTGGPSSSNYSHRHRPENYEEDDEVGSEGEDANCLKARSDVQDQLNDTDNERLGRQDLPLAQNLRLRAEGLEKVVTSMLDQPPPVHPVVDDDVIAPPGSSPGLKLIQPSEIHKLPNGVRLRLALGTIINDLFARQSPRTVYRHTHQCGSKAATPTSQTSLDPSGPGLPAALTPLSSVSAAKTLFTPQVSPISQIYPARRFPPSPNQRTVSLYSTGADLTAGNTPAGYRCPRHLHTQCEICVEAKMNAGIGRSSGGTTANLGGSNSTRTASGSLPGPNSGFKGNIPSAGWKGTPAGSGPCGGGVSGWQDGVGIGAGLLTPGAIGCALRRKTRDWDAVLAGIDVHGHSGAGNTKLTSLIPRFLRISALVAAELGREAKDEEQEREAKLTDLRGRQTNETNGGVSVDETSEAGSSQESRIYEIAFRPTREWYMLLAGLLTRAVLEGYLTAEWRGVEAVECLLTVGLGVEDQVAKILAQDNEEMEEVKYEQFDPDDMPGLTDAIKLLFPSLRETTPSRKAVSEEEYEAEMFERLRRFYDVRQLAPDLMTHLEDLAWQYPAEPIERAALRFCEALTKWRGKPELQTYKKKPAPSTPSLSSMSIESLVHSNPTSPTNHHTMGPIQNVPGSIPFPVPVVPRRTRRKPSIDFYFAPSSFLASPWRQTPGKRLRSLSTQLQASPAKRLQT</sequence>
<evidence type="ECO:0000313" key="2">
    <source>
        <dbReference type="EMBL" id="KIL56816.1"/>
    </source>
</evidence>
<feature type="region of interest" description="Disordered" evidence="1">
    <location>
        <begin position="473"/>
        <end position="509"/>
    </location>
</feature>
<feature type="region of interest" description="Disordered" evidence="1">
    <location>
        <begin position="242"/>
        <end position="263"/>
    </location>
</feature>
<reference evidence="2 3" key="1">
    <citation type="submission" date="2014-04" db="EMBL/GenBank/DDBJ databases">
        <title>Evolutionary Origins and Diversification of the Mycorrhizal Mutualists.</title>
        <authorList>
            <consortium name="DOE Joint Genome Institute"/>
            <consortium name="Mycorrhizal Genomics Consortium"/>
            <person name="Kohler A."/>
            <person name="Kuo A."/>
            <person name="Nagy L.G."/>
            <person name="Floudas D."/>
            <person name="Copeland A."/>
            <person name="Barry K.W."/>
            <person name="Cichocki N."/>
            <person name="Veneault-Fourrey C."/>
            <person name="LaButti K."/>
            <person name="Lindquist E.A."/>
            <person name="Lipzen A."/>
            <person name="Lundell T."/>
            <person name="Morin E."/>
            <person name="Murat C."/>
            <person name="Riley R."/>
            <person name="Ohm R."/>
            <person name="Sun H."/>
            <person name="Tunlid A."/>
            <person name="Henrissat B."/>
            <person name="Grigoriev I.V."/>
            <person name="Hibbett D.S."/>
            <person name="Martin F."/>
        </authorList>
    </citation>
    <scope>NUCLEOTIDE SEQUENCE [LARGE SCALE GENOMIC DNA]</scope>
    <source>
        <strain evidence="2 3">Koide BX008</strain>
    </source>
</reference>
<dbReference type="Proteomes" id="UP000054549">
    <property type="component" value="Unassembled WGS sequence"/>
</dbReference>
<protein>
    <submittedName>
        <fullName evidence="2">Uncharacterized protein</fullName>
    </submittedName>
</protein>
<feature type="region of interest" description="Disordered" evidence="1">
    <location>
        <begin position="700"/>
        <end position="722"/>
    </location>
</feature>
<feature type="compositionally biased region" description="Polar residues" evidence="1">
    <location>
        <begin position="37"/>
        <end position="46"/>
    </location>
</feature>
<feature type="compositionally biased region" description="Basic and acidic residues" evidence="1">
    <location>
        <begin position="481"/>
        <end position="492"/>
    </location>
</feature>
<evidence type="ECO:0000256" key="1">
    <source>
        <dbReference type="SAM" id="MobiDB-lite"/>
    </source>
</evidence>
<feature type="compositionally biased region" description="Polar residues" evidence="1">
    <location>
        <begin position="353"/>
        <end position="370"/>
    </location>
</feature>
<dbReference type="AlphaFoldDB" id="A0A0C2WJH1"/>
<feature type="region of interest" description="Disordered" evidence="1">
    <location>
        <begin position="97"/>
        <end position="130"/>
    </location>
</feature>
<feature type="compositionally biased region" description="Basic residues" evidence="1">
    <location>
        <begin position="53"/>
        <end position="62"/>
    </location>
</feature>
<feature type="compositionally biased region" description="Acidic residues" evidence="1">
    <location>
        <begin position="118"/>
        <end position="130"/>
    </location>
</feature>
<feature type="compositionally biased region" description="Polar residues" evidence="1">
    <location>
        <begin position="251"/>
        <end position="260"/>
    </location>
</feature>
<evidence type="ECO:0000313" key="3">
    <source>
        <dbReference type="Proteomes" id="UP000054549"/>
    </source>
</evidence>
<feature type="compositionally biased region" description="Polar residues" evidence="1">
    <location>
        <begin position="700"/>
        <end position="712"/>
    </location>
</feature>
<feature type="region of interest" description="Disordered" evidence="1">
    <location>
        <begin position="353"/>
        <end position="376"/>
    </location>
</feature>
<name>A0A0C2WJH1_AMAMK</name>
<organism evidence="2 3">
    <name type="scientific">Amanita muscaria (strain Koide BX008)</name>
    <dbReference type="NCBI Taxonomy" id="946122"/>
    <lineage>
        <taxon>Eukaryota</taxon>
        <taxon>Fungi</taxon>
        <taxon>Dikarya</taxon>
        <taxon>Basidiomycota</taxon>
        <taxon>Agaricomycotina</taxon>
        <taxon>Agaricomycetes</taxon>
        <taxon>Agaricomycetidae</taxon>
        <taxon>Agaricales</taxon>
        <taxon>Pluteineae</taxon>
        <taxon>Amanitaceae</taxon>
        <taxon>Amanita</taxon>
    </lineage>
</organism>
<dbReference type="EMBL" id="KN818398">
    <property type="protein sequence ID" value="KIL56816.1"/>
    <property type="molecule type" value="Genomic_DNA"/>
</dbReference>
<dbReference type="OrthoDB" id="2534923at2759"/>
<accession>A0A0C2WJH1</accession>
<keyword evidence="3" id="KW-1185">Reference proteome</keyword>
<proteinExistence type="predicted"/>
<dbReference type="InParanoid" id="A0A0C2WJH1"/>